<protein>
    <submittedName>
        <fullName evidence="2">Uncharacterized protein</fullName>
    </submittedName>
</protein>
<feature type="region of interest" description="Disordered" evidence="1">
    <location>
        <begin position="1"/>
        <end position="25"/>
    </location>
</feature>
<dbReference type="EMBL" id="CP109495">
    <property type="protein sequence ID" value="WUX54586.1"/>
    <property type="molecule type" value="Genomic_DNA"/>
</dbReference>
<organism evidence="2 3">
    <name type="scientific">Streptomyces niveus</name>
    <name type="common">Streptomyces spheroides</name>
    <dbReference type="NCBI Taxonomy" id="193462"/>
    <lineage>
        <taxon>Bacteria</taxon>
        <taxon>Bacillati</taxon>
        <taxon>Actinomycetota</taxon>
        <taxon>Actinomycetes</taxon>
        <taxon>Kitasatosporales</taxon>
        <taxon>Streptomycetaceae</taxon>
        <taxon>Streptomyces</taxon>
    </lineage>
</organism>
<evidence type="ECO:0000256" key="1">
    <source>
        <dbReference type="SAM" id="MobiDB-lite"/>
    </source>
</evidence>
<sequence length="68" mass="7340">MQSSQRRTGRTAPLPVADETVSRPQHSDLFLEAHYTVELPPIEDEPDFDGSAVPNPGAYRGGRPHAGG</sequence>
<keyword evidence="3" id="KW-1185">Reference proteome</keyword>
<gene>
    <name evidence="2" type="ORF">OG442_25205</name>
</gene>
<dbReference type="RefSeq" id="WP_329078236.1">
    <property type="nucleotide sequence ID" value="NZ_CP108849.2"/>
</dbReference>
<evidence type="ECO:0000313" key="2">
    <source>
        <dbReference type="EMBL" id="WUX54586.1"/>
    </source>
</evidence>
<proteinExistence type="predicted"/>
<dbReference type="GeneID" id="91342400"/>
<dbReference type="Proteomes" id="UP001432209">
    <property type="component" value="Chromosome"/>
</dbReference>
<evidence type="ECO:0000313" key="3">
    <source>
        <dbReference type="Proteomes" id="UP001432209"/>
    </source>
</evidence>
<name>A0ABZ2A8Q5_STRNV</name>
<feature type="region of interest" description="Disordered" evidence="1">
    <location>
        <begin position="40"/>
        <end position="68"/>
    </location>
</feature>
<reference evidence="2" key="1">
    <citation type="submission" date="2022-10" db="EMBL/GenBank/DDBJ databases">
        <title>The complete genomes of actinobacterial strains from the NBC collection.</title>
        <authorList>
            <person name="Joergensen T.S."/>
            <person name="Alvarez Arevalo M."/>
            <person name="Sterndorff E.B."/>
            <person name="Faurdal D."/>
            <person name="Vuksanovic O."/>
            <person name="Mourched A.-S."/>
            <person name="Charusanti P."/>
            <person name="Shaw S."/>
            <person name="Blin K."/>
            <person name="Weber T."/>
        </authorList>
    </citation>
    <scope>NUCLEOTIDE SEQUENCE</scope>
    <source>
        <strain evidence="2">NBC_01432</strain>
    </source>
</reference>
<accession>A0ABZ2A8Q5</accession>